<dbReference type="Pfam" id="PF00022">
    <property type="entry name" value="Actin"/>
    <property type="match status" value="2"/>
</dbReference>
<proteinExistence type="inferred from homology"/>
<dbReference type="InterPro" id="IPR043129">
    <property type="entry name" value="ATPase_NBD"/>
</dbReference>
<dbReference type="AlphaFoldDB" id="A0A5J4YRV0"/>
<comment type="similarity">
    <text evidence="1">Belongs to the actin family.</text>
</comment>
<feature type="region of interest" description="Disordered" evidence="2">
    <location>
        <begin position="226"/>
        <end position="290"/>
    </location>
</feature>
<dbReference type="PANTHER" id="PTHR11937">
    <property type="entry name" value="ACTIN"/>
    <property type="match status" value="1"/>
</dbReference>
<dbReference type="Gene3D" id="3.90.640.10">
    <property type="entry name" value="Actin, Chain A, domain 4"/>
    <property type="match status" value="1"/>
</dbReference>
<dbReference type="OMA" id="CFGCART"/>
<keyword evidence="4" id="KW-1185">Reference proteome</keyword>
<comment type="caution">
    <text evidence="3">The sequence shown here is derived from an EMBL/GenBank/DDBJ whole genome shotgun (WGS) entry which is preliminary data.</text>
</comment>
<feature type="compositionally biased region" description="Polar residues" evidence="2">
    <location>
        <begin position="234"/>
        <end position="247"/>
    </location>
</feature>
<dbReference type="OrthoDB" id="5132116at2759"/>
<dbReference type="SMART" id="SM00268">
    <property type="entry name" value="ACTIN"/>
    <property type="match status" value="1"/>
</dbReference>
<accession>A0A5J4YRV0</accession>
<evidence type="ECO:0000256" key="1">
    <source>
        <dbReference type="RuleBase" id="RU000487"/>
    </source>
</evidence>
<feature type="compositionally biased region" description="Basic and acidic residues" evidence="2">
    <location>
        <begin position="249"/>
        <end position="269"/>
    </location>
</feature>
<evidence type="ECO:0000313" key="3">
    <source>
        <dbReference type="EMBL" id="KAA8494036.1"/>
    </source>
</evidence>
<name>A0A5J4YRV0_PORPP</name>
<reference evidence="4" key="1">
    <citation type="journal article" date="2019" name="Nat. Commun.">
        <title>Expansion of phycobilisome linker gene families in mesophilic red algae.</title>
        <authorList>
            <person name="Lee J."/>
            <person name="Kim D."/>
            <person name="Bhattacharya D."/>
            <person name="Yoon H.S."/>
        </authorList>
    </citation>
    <scope>NUCLEOTIDE SEQUENCE [LARGE SCALE GENOMIC DNA]</scope>
    <source>
        <strain evidence="4">CCMP 1328</strain>
    </source>
</reference>
<evidence type="ECO:0000313" key="4">
    <source>
        <dbReference type="Proteomes" id="UP000324585"/>
    </source>
</evidence>
<gene>
    <name evidence="3" type="ORF">FVE85_4011</name>
</gene>
<dbReference type="SUPFAM" id="SSF53067">
    <property type="entry name" value="Actin-like ATPase domain"/>
    <property type="match status" value="2"/>
</dbReference>
<sequence length="527" mass="55872">MSGGPPSGYAAAAPAGGVDAGVIVVDAGSYYTRIGLAGDDVPRLFPRSCVGERTDHSRAAASHSNGAASNAGGAEYVYGDEIWMQSDALHDIRALDPMDSEGLCALLAAQCAENKVDFELANKPLIMVEPSVYWDQDRRYNLVEIMFEQLDLPATFILRGAVGAAFSGARGTALVLDIGHQAAVATPVLDGYSLLKNTIQAPHLGGRAMSEEIANALLRKLDPHNAQSGARMDTTPSVPLPSSSGPQHANEDDRVAKRAKVHESEDTQSKLEPAPQAISSTLPHESSRAHSASLFGGAAFHDLGKVIRMKESARDIGRTEGWRSFMRQRMVDDIKMHVLRVPMDVVAAPGTGEPGLGSERDAVAAQDAANGIQYELPDGQVVTFSAAECDMAGQHLFQRAGDGGASTPLSSANGVHGMGLHEISHVAMRECDVDARRELAMGVIVCGGGSQIPGLFTRLQKELAILTPQMYKLRMLPPTIGVSGIEKASAAWIGGSILGSLGTFQQMWLSAQEYAEIGHNAVDRRFS</sequence>
<dbReference type="Gene3D" id="3.30.420.40">
    <property type="match status" value="4"/>
</dbReference>
<dbReference type="EMBL" id="VRMN01000005">
    <property type="protein sequence ID" value="KAA8494036.1"/>
    <property type="molecule type" value="Genomic_DNA"/>
</dbReference>
<dbReference type="Proteomes" id="UP000324585">
    <property type="component" value="Unassembled WGS sequence"/>
</dbReference>
<dbReference type="InterPro" id="IPR004000">
    <property type="entry name" value="Actin"/>
</dbReference>
<protein>
    <submittedName>
        <fullName evidence="3">Actin</fullName>
    </submittedName>
</protein>
<organism evidence="3 4">
    <name type="scientific">Porphyridium purpureum</name>
    <name type="common">Red alga</name>
    <name type="synonym">Porphyridium cruentum</name>
    <dbReference type="NCBI Taxonomy" id="35688"/>
    <lineage>
        <taxon>Eukaryota</taxon>
        <taxon>Rhodophyta</taxon>
        <taxon>Bangiophyceae</taxon>
        <taxon>Porphyridiales</taxon>
        <taxon>Porphyridiaceae</taxon>
        <taxon>Porphyridium</taxon>
    </lineage>
</organism>
<evidence type="ECO:0000256" key="2">
    <source>
        <dbReference type="SAM" id="MobiDB-lite"/>
    </source>
</evidence>